<reference evidence="1" key="1">
    <citation type="submission" date="2020-04" db="EMBL/GenBank/DDBJ databases">
        <authorList>
            <person name="Zhang T."/>
        </authorList>
    </citation>
    <scope>NUCLEOTIDE SEQUENCE</scope>
    <source>
        <strain evidence="1">HKST-UBA11</strain>
    </source>
</reference>
<protein>
    <submittedName>
        <fullName evidence="1">Uncharacterized protein</fullName>
    </submittedName>
</protein>
<reference evidence="1" key="2">
    <citation type="journal article" date="2021" name="Microbiome">
        <title>Successional dynamics and alternative stable states in a saline activated sludge microbial community over 9 years.</title>
        <authorList>
            <person name="Wang Y."/>
            <person name="Ye J."/>
            <person name="Ju F."/>
            <person name="Liu L."/>
            <person name="Boyd J.A."/>
            <person name="Deng Y."/>
            <person name="Parks D.H."/>
            <person name="Jiang X."/>
            <person name="Yin X."/>
            <person name="Woodcroft B.J."/>
            <person name="Tyson G.W."/>
            <person name="Hugenholtz P."/>
            <person name="Polz M.F."/>
            <person name="Zhang T."/>
        </authorList>
    </citation>
    <scope>NUCLEOTIDE SEQUENCE</scope>
    <source>
        <strain evidence="1">HKST-UBA11</strain>
    </source>
</reference>
<dbReference type="EMBL" id="JAGQLH010000042">
    <property type="protein sequence ID" value="MCA9385757.1"/>
    <property type="molecule type" value="Genomic_DNA"/>
</dbReference>
<name>A0A955L805_9BACT</name>
<dbReference type="AlphaFoldDB" id="A0A955L805"/>
<evidence type="ECO:0000313" key="2">
    <source>
        <dbReference type="Proteomes" id="UP000754563"/>
    </source>
</evidence>
<organism evidence="1 2">
    <name type="scientific">Candidatus Dojkabacteria bacterium</name>
    <dbReference type="NCBI Taxonomy" id="2099670"/>
    <lineage>
        <taxon>Bacteria</taxon>
        <taxon>Candidatus Dojkabacteria</taxon>
    </lineage>
</organism>
<dbReference type="Proteomes" id="UP000754563">
    <property type="component" value="Unassembled WGS sequence"/>
</dbReference>
<proteinExistence type="predicted"/>
<sequence>MENILTVPSRQVSFSTKENQKNSGVVASCGIIANKNELAIVPSFEEISVVKAKEALRKALLAPREAIASLS</sequence>
<comment type="caution">
    <text evidence="1">The sequence shown here is derived from an EMBL/GenBank/DDBJ whole genome shotgun (WGS) entry which is preliminary data.</text>
</comment>
<gene>
    <name evidence="1" type="ORF">KC717_03860</name>
</gene>
<accession>A0A955L805</accession>
<evidence type="ECO:0000313" key="1">
    <source>
        <dbReference type="EMBL" id="MCA9385757.1"/>
    </source>
</evidence>